<dbReference type="Gene3D" id="3.40.50.300">
    <property type="entry name" value="P-loop containing nucleotide triphosphate hydrolases"/>
    <property type="match status" value="2"/>
</dbReference>
<name>G3Q5C4_GASAC</name>
<dbReference type="Proteomes" id="UP000007635">
    <property type="component" value="Chromosome VII"/>
</dbReference>
<dbReference type="PANTHER" id="PTHR10903:SF62">
    <property type="entry name" value="GTPASE IMAP FAMILY MEMBER 4-LIKE-RELATED"/>
    <property type="match status" value="1"/>
</dbReference>
<evidence type="ECO:0000259" key="4">
    <source>
        <dbReference type="PROSITE" id="PS51720"/>
    </source>
</evidence>
<dbReference type="Bgee" id="ENSGACG00000018970">
    <property type="expression patterns" value="Expressed in pharyngeal gill and 13 other cell types or tissues"/>
</dbReference>
<accession>G3Q5C4</accession>
<feature type="domain" description="AIG1-type G" evidence="4">
    <location>
        <begin position="188"/>
        <end position="397"/>
    </location>
</feature>
<dbReference type="InParanoid" id="G3Q5C4"/>
<evidence type="ECO:0000313" key="5">
    <source>
        <dbReference type="Ensembl" id="ENSGACP00000025080.2"/>
    </source>
</evidence>
<dbReference type="AlphaFoldDB" id="G3Q5C4"/>
<dbReference type="Ensembl" id="ENSGACT00000025129.2">
    <property type="protein sequence ID" value="ENSGACP00000025080.2"/>
    <property type="gene ID" value="ENSGACG00000018970.2"/>
</dbReference>
<dbReference type="GO" id="GO:0005525">
    <property type="term" value="F:GTP binding"/>
    <property type="evidence" value="ECO:0007669"/>
    <property type="project" value="UniProtKB-KW"/>
</dbReference>
<keyword evidence="2" id="KW-0547">Nucleotide-binding</keyword>
<evidence type="ECO:0000256" key="3">
    <source>
        <dbReference type="ARBA" id="ARBA00023134"/>
    </source>
</evidence>
<dbReference type="InterPro" id="IPR006703">
    <property type="entry name" value="G_AIG1"/>
</dbReference>
<evidence type="ECO:0000256" key="1">
    <source>
        <dbReference type="ARBA" id="ARBA00008535"/>
    </source>
</evidence>
<dbReference type="GeneTree" id="ENSGT01150000286992"/>
<dbReference type="InterPro" id="IPR045058">
    <property type="entry name" value="GIMA/IAN/Toc"/>
</dbReference>
<sequence>VKGRKKQVQLYNIIDGHYSLSEMRIVILGKTGVGKSSLANTILGENVFRIGDTGNSETSECRSETRRVDGRDVTLIDTPGLFDTGRPEEELKAAIVKCITECSPGPHAFLIVFKVERFTGQEQEVINKIHQYFSEEAFKYATVLFTHVSYLCDVTRGWVLEGRYLGTPLRASPSHLKPIRGVRETSLSNTRRIVLLGKTGYGKSHLANTIFGDILFKTDNSPNSGTIECHSETQSVNGRRTTLIDTPGFFDTVKPEETLKAEIVKCITECAPGPHAFLIVLKVEKFTEHELAVTEKIRQYFTEEVLKYAVIVFTHGEDLPKGTKIEQFVCQNESLRDLVEKCGGRCHVVDNKHWTNKQPNNYRSNQARVEDLLNTIDEMVTQNNGGHYTNEMFQVVEKAIQVEEHRIQQNLSSGNMPWEEIREQAKARVNERLLIQLWDCNSLFSTDLLFIFIVPL</sequence>
<evidence type="ECO:0000256" key="2">
    <source>
        <dbReference type="ARBA" id="ARBA00022741"/>
    </source>
</evidence>
<protein>
    <recommendedName>
        <fullName evidence="4">AIG1-type G domain-containing protein</fullName>
    </recommendedName>
</protein>
<dbReference type="STRING" id="69293.ENSGACP00000025080"/>
<reference evidence="5" key="2">
    <citation type="submission" date="2025-08" db="UniProtKB">
        <authorList>
            <consortium name="Ensembl"/>
        </authorList>
    </citation>
    <scope>IDENTIFICATION</scope>
</reference>
<feature type="domain" description="AIG1-type G" evidence="4">
    <location>
        <begin position="20"/>
        <end position="147"/>
    </location>
</feature>
<reference evidence="5 6" key="1">
    <citation type="journal article" date="2021" name="G3 (Bethesda)">
        <title>Improved contiguity of the threespine stickleback genome using long-read sequencing.</title>
        <authorList>
            <person name="Nath S."/>
            <person name="Shaw D.E."/>
            <person name="White M.A."/>
        </authorList>
    </citation>
    <scope>NUCLEOTIDE SEQUENCE [LARGE SCALE GENOMIC DNA]</scope>
    <source>
        <strain evidence="5 6">Lake Benthic</strain>
    </source>
</reference>
<dbReference type="InterPro" id="IPR027417">
    <property type="entry name" value="P-loop_NTPase"/>
</dbReference>
<comment type="similarity">
    <text evidence="1">Belongs to the TRAFAC class TrmE-Era-EngA-EngB-Septin-like GTPase superfamily. AIG1/Toc34/Toc159-like paraseptin GTPase family. IAN subfamily.</text>
</comment>
<dbReference type="Pfam" id="PF04548">
    <property type="entry name" value="AIG1"/>
    <property type="match status" value="2"/>
</dbReference>
<dbReference type="FunFam" id="3.40.50.300:FF:000366">
    <property type="entry name" value="GTPase, IMAP family member 2"/>
    <property type="match status" value="1"/>
</dbReference>
<organism evidence="5 6">
    <name type="scientific">Gasterosteus aculeatus aculeatus</name>
    <name type="common">three-spined stickleback</name>
    <dbReference type="NCBI Taxonomy" id="481459"/>
    <lineage>
        <taxon>Eukaryota</taxon>
        <taxon>Metazoa</taxon>
        <taxon>Chordata</taxon>
        <taxon>Craniata</taxon>
        <taxon>Vertebrata</taxon>
        <taxon>Euteleostomi</taxon>
        <taxon>Actinopterygii</taxon>
        <taxon>Neopterygii</taxon>
        <taxon>Teleostei</taxon>
        <taxon>Neoteleostei</taxon>
        <taxon>Acanthomorphata</taxon>
        <taxon>Eupercaria</taxon>
        <taxon>Perciformes</taxon>
        <taxon>Cottioidei</taxon>
        <taxon>Gasterosteales</taxon>
        <taxon>Gasterosteidae</taxon>
        <taxon>Gasterosteus</taxon>
    </lineage>
</organism>
<dbReference type="PROSITE" id="PS51720">
    <property type="entry name" value="G_AIG1"/>
    <property type="match status" value="2"/>
</dbReference>
<keyword evidence="3" id="KW-0342">GTP-binding</keyword>
<proteinExistence type="inferred from homology"/>
<dbReference type="OMA" id="TIECQTE"/>
<reference evidence="5" key="3">
    <citation type="submission" date="2025-09" db="UniProtKB">
        <authorList>
            <consortium name="Ensembl"/>
        </authorList>
    </citation>
    <scope>IDENTIFICATION</scope>
</reference>
<dbReference type="PANTHER" id="PTHR10903">
    <property type="entry name" value="GTPASE, IMAP FAMILY MEMBER-RELATED"/>
    <property type="match status" value="1"/>
</dbReference>
<dbReference type="CDD" id="cd01852">
    <property type="entry name" value="AIG1"/>
    <property type="match status" value="1"/>
</dbReference>
<evidence type="ECO:0000313" key="6">
    <source>
        <dbReference type="Proteomes" id="UP000007635"/>
    </source>
</evidence>
<dbReference type="SUPFAM" id="SSF52540">
    <property type="entry name" value="P-loop containing nucleoside triphosphate hydrolases"/>
    <property type="match status" value="2"/>
</dbReference>
<keyword evidence="6" id="KW-1185">Reference proteome</keyword>